<protein>
    <submittedName>
        <fullName evidence="1">Uncharacterized protein</fullName>
    </submittedName>
</protein>
<accession>A0A059FKA8</accession>
<comment type="caution">
    <text evidence="1">The sequence shown here is derived from an EMBL/GenBank/DDBJ whole genome shotgun (WGS) entry which is preliminary data.</text>
</comment>
<dbReference type="Proteomes" id="UP000024816">
    <property type="component" value="Unassembled WGS sequence"/>
</dbReference>
<dbReference type="OrthoDB" id="7619469at2"/>
<organism evidence="1 2">
    <name type="scientific">Hyphomonas jannaschiana VP2</name>
    <dbReference type="NCBI Taxonomy" id="1280952"/>
    <lineage>
        <taxon>Bacteria</taxon>
        <taxon>Pseudomonadati</taxon>
        <taxon>Pseudomonadota</taxon>
        <taxon>Alphaproteobacteria</taxon>
        <taxon>Hyphomonadales</taxon>
        <taxon>Hyphomonadaceae</taxon>
        <taxon>Hyphomonas</taxon>
    </lineage>
</organism>
<keyword evidence="2" id="KW-1185">Reference proteome</keyword>
<proteinExistence type="predicted"/>
<name>A0A059FKA8_9PROT</name>
<gene>
    <name evidence="1" type="ORF">HJA_00935</name>
</gene>
<dbReference type="EMBL" id="ARYJ01000001">
    <property type="protein sequence ID" value="KCZ91059.1"/>
    <property type="molecule type" value="Genomic_DNA"/>
</dbReference>
<evidence type="ECO:0000313" key="1">
    <source>
        <dbReference type="EMBL" id="KCZ91059.1"/>
    </source>
</evidence>
<dbReference type="PATRIC" id="fig|1280952.3.peg.192"/>
<dbReference type="RefSeq" id="WP_035577099.1">
    <property type="nucleotide sequence ID" value="NZ_ARYJ01000001.1"/>
</dbReference>
<dbReference type="AlphaFoldDB" id="A0A059FKA8"/>
<reference evidence="1 2" key="1">
    <citation type="journal article" date="2014" name="Antonie Van Leeuwenhoek">
        <title>Hyphomonas beringensis sp. nov. and Hyphomonas chukchiensis sp. nov., isolated from surface seawater of the Bering Sea and Chukchi Sea.</title>
        <authorList>
            <person name="Li C."/>
            <person name="Lai Q."/>
            <person name="Li G."/>
            <person name="Dong C."/>
            <person name="Wang J."/>
            <person name="Liao Y."/>
            <person name="Shao Z."/>
        </authorList>
    </citation>
    <scope>NUCLEOTIDE SEQUENCE [LARGE SCALE GENOMIC DNA]</scope>
    <source>
        <strain evidence="1 2">VP2</strain>
    </source>
</reference>
<evidence type="ECO:0000313" key="2">
    <source>
        <dbReference type="Proteomes" id="UP000024816"/>
    </source>
</evidence>
<sequence>MVRLVIKGCEFDPAQVKDVVYGDSFRMELDKAMELADAGVEFWAAGPDGAMARVILGENEYGERILKTEAIAFAANHLGEIVAPPVVRRPYRAETHIPARMDFAVAA</sequence>